<feature type="chain" id="PRO_5012602267" evidence="1">
    <location>
        <begin position="29"/>
        <end position="780"/>
    </location>
</feature>
<name>A0A239JMH3_9SPHN</name>
<dbReference type="FunFam" id="3.30.2080.10:FF:000001">
    <property type="entry name" value="Alpha-1,2-mannosidase subfamily"/>
    <property type="match status" value="1"/>
</dbReference>
<dbReference type="GO" id="GO:0030246">
    <property type="term" value="F:carbohydrate binding"/>
    <property type="evidence" value="ECO:0007669"/>
    <property type="project" value="InterPro"/>
</dbReference>
<dbReference type="Gene3D" id="1.20.1610.10">
    <property type="entry name" value="alpha-1,2-mannosidases domains"/>
    <property type="match status" value="1"/>
</dbReference>
<evidence type="ECO:0000313" key="4">
    <source>
        <dbReference type="EMBL" id="SNT07226.1"/>
    </source>
</evidence>
<dbReference type="Pfam" id="PF17678">
    <property type="entry name" value="Glyco_hydro_92N"/>
    <property type="match status" value="1"/>
</dbReference>
<protein>
    <submittedName>
        <fullName evidence="4">Alpha-1,2-mannosidase, putative</fullName>
    </submittedName>
</protein>
<dbReference type="Proteomes" id="UP000198339">
    <property type="component" value="Unassembled WGS sequence"/>
</dbReference>
<keyword evidence="5" id="KW-1185">Reference proteome</keyword>
<dbReference type="SUPFAM" id="SSF48208">
    <property type="entry name" value="Six-hairpin glycosidases"/>
    <property type="match status" value="1"/>
</dbReference>
<evidence type="ECO:0000259" key="3">
    <source>
        <dbReference type="Pfam" id="PF17678"/>
    </source>
</evidence>
<dbReference type="Gene3D" id="1.20.1050.60">
    <property type="entry name" value="alpha-1,2-mannosidase"/>
    <property type="match status" value="1"/>
</dbReference>
<dbReference type="Gene3D" id="2.70.98.10">
    <property type="match status" value="1"/>
</dbReference>
<gene>
    <name evidence="4" type="ORF">SAMN06295955_110167</name>
</gene>
<dbReference type="GO" id="GO:0005975">
    <property type="term" value="P:carbohydrate metabolic process"/>
    <property type="evidence" value="ECO:0007669"/>
    <property type="project" value="InterPro"/>
</dbReference>
<dbReference type="Pfam" id="PF07971">
    <property type="entry name" value="Glyco_hydro_92"/>
    <property type="match status" value="1"/>
</dbReference>
<keyword evidence="1" id="KW-0732">Signal</keyword>
<dbReference type="PANTHER" id="PTHR12143">
    <property type="entry name" value="PEPTIDE N-GLYCANASE PNGASE -RELATED"/>
    <property type="match status" value="1"/>
</dbReference>
<proteinExistence type="predicted"/>
<dbReference type="FunFam" id="1.20.1610.10:FF:000001">
    <property type="entry name" value="Putative alpha-1,2-mannosidase"/>
    <property type="match status" value="1"/>
</dbReference>
<dbReference type="GO" id="GO:0006516">
    <property type="term" value="P:glycoprotein catabolic process"/>
    <property type="evidence" value="ECO:0007669"/>
    <property type="project" value="TreeGrafter"/>
</dbReference>
<feature type="domain" description="Glycosyl hydrolase family 92 N-terminal" evidence="3">
    <location>
        <begin position="40"/>
        <end position="268"/>
    </location>
</feature>
<dbReference type="FunFam" id="1.20.1050.60:FF:000001">
    <property type="entry name" value="Putative alpha-1,2-mannosidase"/>
    <property type="match status" value="1"/>
</dbReference>
<dbReference type="InterPro" id="IPR014718">
    <property type="entry name" value="GH-type_carb-bd"/>
</dbReference>
<evidence type="ECO:0000313" key="5">
    <source>
        <dbReference type="Proteomes" id="UP000198339"/>
    </source>
</evidence>
<dbReference type="InterPro" id="IPR012939">
    <property type="entry name" value="Glyco_hydro_92"/>
</dbReference>
<dbReference type="EMBL" id="FZPA01000010">
    <property type="protein sequence ID" value="SNT07226.1"/>
    <property type="molecule type" value="Genomic_DNA"/>
</dbReference>
<dbReference type="InterPro" id="IPR008928">
    <property type="entry name" value="6-hairpin_glycosidase_sf"/>
</dbReference>
<dbReference type="NCBIfam" id="TIGR01180">
    <property type="entry name" value="aman2_put"/>
    <property type="match status" value="1"/>
</dbReference>
<evidence type="ECO:0000259" key="2">
    <source>
        <dbReference type="Pfam" id="PF07971"/>
    </source>
</evidence>
<dbReference type="InterPro" id="IPR005887">
    <property type="entry name" value="GH92_a_mannosidase_put"/>
</dbReference>
<feature type="signal peptide" evidence="1">
    <location>
        <begin position="1"/>
        <end position="28"/>
    </location>
</feature>
<dbReference type="GO" id="GO:0005829">
    <property type="term" value="C:cytosol"/>
    <property type="evidence" value="ECO:0007669"/>
    <property type="project" value="TreeGrafter"/>
</dbReference>
<organism evidence="4 5">
    <name type="scientific">Sphingopyxis indica</name>
    <dbReference type="NCBI Taxonomy" id="436663"/>
    <lineage>
        <taxon>Bacteria</taxon>
        <taxon>Pseudomonadati</taxon>
        <taxon>Pseudomonadota</taxon>
        <taxon>Alphaproteobacteria</taxon>
        <taxon>Sphingomonadales</taxon>
        <taxon>Sphingomonadaceae</taxon>
        <taxon>Sphingopyxis</taxon>
    </lineage>
</organism>
<accession>A0A239JMH3</accession>
<dbReference type="RefSeq" id="WP_425442429.1">
    <property type="nucleotide sequence ID" value="NZ_FZPA01000010.1"/>
</dbReference>
<dbReference type="Gene3D" id="3.30.2080.10">
    <property type="entry name" value="GH92 mannosidase domain"/>
    <property type="match status" value="1"/>
</dbReference>
<dbReference type="InterPro" id="IPR050883">
    <property type="entry name" value="PNGase"/>
</dbReference>
<dbReference type="GO" id="GO:0000224">
    <property type="term" value="F:peptide-N4-(N-acetyl-beta-glucosaminyl)asparagine amidase activity"/>
    <property type="evidence" value="ECO:0007669"/>
    <property type="project" value="TreeGrafter"/>
</dbReference>
<evidence type="ECO:0000256" key="1">
    <source>
        <dbReference type="SAM" id="SignalP"/>
    </source>
</evidence>
<dbReference type="PANTHER" id="PTHR12143:SF43">
    <property type="entry name" value="PUTATIVE-RELATED"/>
    <property type="match status" value="1"/>
</dbReference>
<feature type="domain" description="Glycosyl hydrolase family 92" evidence="2">
    <location>
        <begin position="274"/>
        <end position="759"/>
    </location>
</feature>
<dbReference type="AlphaFoldDB" id="A0A239JMH3"/>
<reference evidence="4 5" key="1">
    <citation type="submission" date="2017-06" db="EMBL/GenBank/DDBJ databases">
        <authorList>
            <person name="Kim H.J."/>
            <person name="Triplett B.A."/>
        </authorList>
    </citation>
    <scope>NUCLEOTIDE SEQUENCE [LARGE SCALE GENOMIC DNA]</scope>
    <source>
        <strain evidence="4 5">DS15</strain>
    </source>
</reference>
<sequence length="780" mass="86137">MKTIRRIALGAAAGALLFGSIGTPAALAQDAAAQGALVDLVNPLMGTDSSFRLSYGNTYPAVTVPFGMNSWTPVTADDPGSGWGYTYDGEKINGIKQTHQPSPWMNDYAAFALMAETGPVKVKQADRGSWFSHKAEEARPYSYKVYLADYDVTAEVAPTMRAAQFRFTFPESDDAHILLDGLTGGSMVKVDTANRRITGYVRNNHGGVPDNFHNYFVAEFDRDFTLARTWAGDEAPTNAASREGDHVGAVVSFRTKKGEQVHVRVASSFISPEQALRNLRTEIGDDDFDTTKAKAKAAWEKELSRIRIDDGDKDDARTFYSALYRMLQFPRAFYEEDATGKIVHYSPYDGKVHAGYMFTDNGFWDTWRAVFPFFALMYPDLDSRIMQGLVNTYKEGGWLPEWASPGYRNVMIGSNSANLIADAYINGVRGFDAETLYEAMVKNATTSEGRPTDKKGNVVSAVGREGAEYYNRLGYVPYDVGINENAARALEYATADFSIARLAQALGKEADAKKYAARALNYRKLYDSESGWIRGRNQDGSWATPFNPYKWGDAFTEGNALHYSWAVMQDVHGLIELMGGRDRFVERLDSIFTTPPIFDESYYGQVIHEIREMQIVDMGQYAHGNQPIQHMPYLYDWAGAPWKAQQHVRDIMAKLYSSAPDGYPGDEDNGQTSAWYVFSALGFYPVAPATGEYAIGSPLFRAVTLTMPNGKPLTIEAQNNSAANVYVQSVTLNGKPVTKAYLTHKALSQGGTLTFVMGPQPNKAWASDPAAAPFSLSAPN</sequence>
<dbReference type="InterPro" id="IPR041371">
    <property type="entry name" value="GH92_N"/>
</dbReference>